<name>A0ABM3CZN9_SALSA</name>
<gene>
    <name evidence="2" type="primary">LOC123727312</name>
</gene>
<protein>
    <submittedName>
        <fullName evidence="2">Utrophin</fullName>
    </submittedName>
</protein>
<evidence type="ECO:0000313" key="1">
    <source>
        <dbReference type="Proteomes" id="UP001652741"/>
    </source>
</evidence>
<proteinExistence type="predicted"/>
<dbReference type="GeneID" id="123727312"/>
<evidence type="ECO:0000313" key="2">
    <source>
        <dbReference type="RefSeq" id="XP_045552034.1"/>
    </source>
</evidence>
<dbReference type="Proteomes" id="UP001652741">
    <property type="component" value="Chromosome ssa15"/>
</dbReference>
<dbReference type="RefSeq" id="XP_045552034.1">
    <property type="nucleotide sequence ID" value="XM_045696078.1"/>
</dbReference>
<accession>A0ABM3CZN9</accession>
<organism evidence="1 2">
    <name type="scientific">Salmo salar</name>
    <name type="common">Atlantic salmon</name>
    <dbReference type="NCBI Taxonomy" id="8030"/>
    <lineage>
        <taxon>Eukaryota</taxon>
        <taxon>Metazoa</taxon>
        <taxon>Chordata</taxon>
        <taxon>Craniata</taxon>
        <taxon>Vertebrata</taxon>
        <taxon>Euteleostomi</taxon>
        <taxon>Actinopterygii</taxon>
        <taxon>Neopterygii</taxon>
        <taxon>Teleostei</taxon>
        <taxon>Protacanthopterygii</taxon>
        <taxon>Salmoniformes</taxon>
        <taxon>Salmonidae</taxon>
        <taxon>Salmoninae</taxon>
        <taxon>Salmo</taxon>
    </lineage>
</organism>
<reference evidence="2" key="1">
    <citation type="submission" date="2025-08" db="UniProtKB">
        <authorList>
            <consortium name="RefSeq"/>
        </authorList>
    </citation>
    <scope>IDENTIFICATION</scope>
</reference>
<keyword evidence="1" id="KW-1185">Reference proteome</keyword>
<sequence length="108" mass="12317">MCYVKTLLEELDDISLSVDSVRDQATLMTSRGPACRDVVEPKLAKLNLNFHMVSQCIKAAMEMRMLRVRQVEISMDSSSLYSFTETQRQDLTGEVRDVLSLSLHTLYI</sequence>